<comment type="caution">
    <text evidence="1">The sequence shown here is derived from an EMBL/GenBank/DDBJ whole genome shotgun (WGS) entry which is preliminary data.</text>
</comment>
<sequence>MPSKVDDVDAKAAALIKGETPEEATDIHRKVLDDLVPKMQVLEGKGVNPQTDTDEKRRLLPAAVFREVLRDLSAAGETRDLKGLC</sequence>
<dbReference type="AlphaFoldDB" id="A0A8T1TKP1"/>
<dbReference type="Proteomes" id="UP000688947">
    <property type="component" value="Unassembled WGS sequence"/>
</dbReference>
<protein>
    <submittedName>
        <fullName evidence="1">Uncharacterized protein</fullName>
    </submittedName>
</protein>
<proteinExistence type="predicted"/>
<name>A0A8T1TKP1_9STRA</name>
<accession>A0A8T1TKP1</accession>
<gene>
    <name evidence="1" type="ORF">JG687_00019317</name>
</gene>
<dbReference type="EMBL" id="JAENGZ010003198">
    <property type="protein sequence ID" value="KAG6941997.1"/>
    <property type="molecule type" value="Genomic_DNA"/>
</dbReference>
<evidence type="ECO:0000313" key="1">
    <source>
        <dbReference type="EMBL" id="KAG6941997.1"/>
    </source>
</evidence>
<organism evidence="1 2">
    <name type="scientific">Phytophthora cactorum</name>
    <dbReference type="NCBI Taxonomy" id="29920"/>
    <lineage>
        <taxon>Eukaryota</taxon>
        <taxon>Sar</taxon>
        <taxon>Stramenopiles</taxon>
        <taxon>Oomycota</taxon>
        <taxon>Peronosporomycetes</taxon>
        <taxon>Peronosporales</taxon>
        <taxon>Peronosporaceae</taxon>
        <taxon>Phytophthora</taxon>
    </lineage>
</organism>
<reference evidence="1" key="1">
    <citation type="submission" date="2021-01" db="EMBL/GenBank/DDBJ databases">
        <title>Phytophthora aleatoria, a newly-described species from Pinus radiata is distinct from Phytophthora cactorum isolates based on comparative genomics.</title>
        <authorList>
            <person name="Mcdougal R."/>
            <person name="Panda P."/>
            <person name="Williams N."/>
            <person name="Studholme D.J."/>
        </authorList>
    </citation>
    <scope>NUCLEOTIDE SEQUENCE</scope>
    <source>
        <strain evidence="1">NZFS 3830</strain>
    </source>
</reference>
<evidence type="ECO:0000313" key="2">
    <source>
        <dbReference type="Proteomes" id="UP000688947"/>
    </source>
</evidence>
<dbReference type="OrthoDB" id="10396614at2759"/>